<dbReference type="Proteomes" id="UP000219356">
    <property type="component" value="Unassembled WGS sequence"/>
</dbReference>
<accession>A0A285NLS6</accession>
<feature type="compositionally biased region" description="Polar residues" evidence="2">
    <location>
        <begin position="102"/>
        <end position="119"/>
    </location>
</feature>
<dbReference type="OrthoDB" id="2842596at2"/>
<keyword evidence="4" id="KW-1185">Reference proteome</keyword>
<keyword evidence="1" id="KW-0175">Coiled coil</keyword>
<evidence type="ECO:0000256" key="2">
    <source>
        <dbReference type="SAM" id="MobiDB-lite"/>
    </source>
</evidence>
<dbReference type="RefSeq" id="WP_097040643.1">
    <property type="nucleotide sequence ID" value="NZ_OBEK01000002.1"/>
</dbReference>
<reference evidence="4" key="1">
    <citation type="submission" date="2017-09" db="EMBL/GenBank/DDBJ databases">
        <authorList>
            <person name="Varghese N."/>
            <person name="Submissions S."/>
        </authorList>
    </citation>
    <scope>NUCLEOTIDE SEQUENCE [LARGE SCALE GENOMIC DNA]</scope>
    <source>
        <strain evidence="4">CGMCC 1.8913</strain>
    </source>
</reference>
<evidence type="ECO:0000256" key="1">
    <source>
        <dbReference type="SAM" id="Coils"/>
    </source>
</evidence>
<sequence length="181" mass="19827">MAVLKIHDDETDSWIMVRTGAVSDEEETIHLDIDDFIKMINDIATLSSSLTSLKTQSDNNKITITNHAESKDNPHATTKAQVGLANVDNVQQASKSEFEAHTGSTNNPHGVTKSQVGLSNVDNTKQATKIDFDNHISNTDIHWTKEQRDELVAKLANLEARLAVLEQPDQPESGDTAPPTT</sequence>
<organism evidence="3 4">
    <name type="scientific">Terribacillus aidingensis</name>
    <dbReference type="NCBI Taxonomy" id="586416"/>
    <lineage>
        <taxon>Bacteria</taxon>
        <taxon>Bacillati</taxon>
        <taxon>Bacillota</taxon>
        <taxon>Bacilli</taxon>
        <taxon>Bacillales</taxon>
        <taxon>Bacillaceae</taxon>
        <taxon>Terribacillus</taxon>
    </lineage>
</organism>
<feature type="coiled-coil region" evidence="1">
    <location>
        <begin position="141"/>
        <end position="168"/>
    </location>
</feature>
<evidence type="ECO:0000313" key="3">
    <source>
        <dbReference type="EMBL" id="SNZ09907.1"/>
    </source>
</evidence>
<name>A0A285NLS6_9BACI</name>
<evidence type="ECO:0000313" key="4">
    <source>
        <dbReference type="Proteomes" id="UP000219356"/>
    </source>
</evidence>
<gene>
    <name evidence="3" type="ORF">SAMN05421503_1412</name>
</gene>
<dbReference type="AlphaFoldDB" id="A0A285NLS6"/>
<dbReference type="EMBL" id="OBEK01000002">
    <property type="protein sequence ID" value="SNZ09907.1"/>
    <property type="molecule type" value="Genomic_DNA"/>
</dbReference>
<feature type="region of interest" description="Disordered" evidence="2">
    <location>
        <begin position="94"/>
        <end position="119"/>
    </location>
</feature>
<proteinExistence type="predicted"/>
<protein>
    <submittedName>
        <fullName evidence="3">Uncharacterized protein</fullName>
    </submittedName>
</protein>